<evidence type="ECO:0000256" key="1">
    <source>
        <dbReference type="SAM" id="Phobius"/>
    </source>
</evidence>
<evidence type="ECO:0000313" key="2">
    <source>
        <dbReference type="Ensembl" id="ENSMFAP00000049825.1"/>
    </source>
</evidence>
<dbReference type="PRINTS" id="PR02045">
    <property type="entry name" value="F138DOMAIN"/>
</dbReference>
<sequence>MLFIKIHVLNIWPLPASPASPLVSNFDLQLHSHLQSPQWPMLLSLPCLFIYFIFIFIFILRWSLTLSPGWSAWRDLGLLQPRLLGSSDSPASAPQVAGTTGVHHHVWLIFVFLVEMGFRHVGQADLKLLTSVDPPASGSQTAGITGVSHWWVVFCLFVCLFVCLFLR</sequence>
<dbReference type="Ensembl" id="ENSMFAT00000096986.1">
    <property type="protein sequence ID" value="ENSMFAP00000049825.1"/>
    <property type="gene ID" value="ENSMFAG00000060830.1"/>
</dbReference>
<organism evidence="2 3">
    <name type="scientific">Macaca fascicularis</name>
    <name type="common">Crab-eating macaque</name>
    <name type="synonym">Cynomolgus monkey</name>
    <dbReference type="NCBI Taxonomy" id="9541"/>
    <lineage>
        <taxon>Eukaryota</taxon>
        <taxon>Metazoa</taxon>
        <taxon>Chordata</taxon>
        <taxon>Craniata</taxon>
        <taxon>Vertebrata</taxon>
        <taxon>Euteleostomi</taxon>
        <taxon>Mammalia</taxon>
        <taxon>Eutheria</taxon>
        <taxon>Euarchontoglires</taxon>
        <taxon>Primates</taxon>
        <taxon>Haplorrhini</taxon>
        <taxon>Catarrhini</taxon>
        <taxon>Cercopithecidae</taxon>
        <taxon>Cercopithecinae</taxon>
        <taxon>Macaca</taxon>
    </lineage>
</organism>
<accession>A0A7N9CCF3</accession>
<keyword evidence="1" id="KW-0812">Transmembrane</keyword>
<dbReference type="PANTHER" id="PTHR12138:SF162">
    <property type="entry name" value="CHROMOSOME UNDETERMINED SCAFFOLD_275, WHOLE GENOME SHOTGUN SEQUENCE"/>
    <property type="match status" value="1"/>
</dbReference>
<dbReference type="Proteomes" id="UP000233100">
    <property type="component" value="Chromosome 14"/>
</dbReference>
<dbReference type="GeneTree" id="ENSGT01120000271815"/>
<dbReference type="PANTHER" id="PTHR12138">
    <property type="entry name" value="PRIMATE-EXPANDED PROTEIN FAMILY"/>
    <property type="match status" value="1"/>
</dbReference>
<name>A0A7N9CCF3_MACFA</name>
<evidence type="ECO:0000313" key="3">
    <source>
        <dbReference type="Proteomes" id="UP000233100"/>
    </source>
</evidence>
<keyword evidence="3" id="KW-1185">Reference proteome</keyword>
<feature type="transmembrane region" description="Helical" evidence="1">
    <location>
        <begin position="42"/>
        <end position="64"/>
    </location>
</feature>
<proteinExistence type="predicted"/>
<reference evidence="2" key="3">
    <citation type="submission" date="2025-09" db="UniProtKB">
        <authorList>
            <consortium name="Ensembl"/>
        </authorList>
    </citation>
    <scope>IDENTIFICATION</scope>
</reference>
<protein>
    <submittedName>
        <fullName evidence="2">Uncharacterized protein</fullName>
    </submittedName>
</protein>
<keyword evidence="1" id="KW-1133">Transmembrane helix</keyword>
<feature type="transmembrane region" description="Helical" evidence="1">
    <location>
        <begin position="148"/>
        <end position="166"/>
    </location>
</feature>
<reference evidence="2" key="2">
    <citation type="submission" date="2025-08" db="UniProtKB">
        <authorList>
            <consortium name="Ensembl"/>
        </authorList>
    </citation>
    <scope>IDENTIFICATION</scope>
</reference>
<dbReference type="AlphaFoldDB" id="A0A7N9CCF3"/>
<keyword evidence="1" id="KW-0472">Membrane</keyword>
<reference evidence="2 3" key="1">
    <citation type="submission" date="2013-03" db="EMBL/GenBank/DDBJ databases">
        <authorList>
            <person name="Warren W."/>
            <person name="Wilson R.K."/>
        </authorList>
    </citation>
    <scope>NUCLEOTIDE SEQUENCE</scope>
</reference>